<dbReference type="Proteomes" id="UP000061665">
    <property type="component" value="Unassembled WGS sequence"/>
</dbReference>
<gene>
    <name evidence="1" type="ORF">WJ53_12140</name>
</gene>
<proteinExistence type="predicted"/>
<name>A0AB73FY65_9BURK</name>
<reference evidence="1 2" key="1">
    <citation type="submission" date="2015-11" db="EMBL/GenBank/DDBJ databases">
        <title>Expanding the genomic diversity of Burkholderia species for the development of highly accurate diagnostics.</title>
        <authorList>
            <person name="Sahl J."/>
            <person name="Keim P."/>
            <person name="Wagner D."/>
        </authorList>
    </citation>
    <scope>NUCLEOTIDE SEQUENCE [LARGE SCALE GENOMIC DNA]</scope>
    <source>
        <strain evidence="1 2">MSMB2058</strain>
    </source>
</reference>
<dbReference type="AlphaFoldDB" id="A0AB73FY65"/>
<dbReference type="EMBL" id="LOZE01000106">
    <property type="protein sequence ID" value="KVM26272.1"/>
    <property type="molecule type" value="Genomic_DNA"/>
</dbReference>
<protein>
    <submittedName>
        <fullName evidence="1">Uncharacterized protein</fullName>
    </submittedName>
</protein>
<organism evidence="1 2">
    <name type="scientific">Burkholderia ubonensis</name>
    <dbReference type="NCBI Taxonomy" id="101571"/>
    <lineage>
        <taxon>Bacteria</taxon>
        <taxon>Pseudomonadati</taxon>
        <taxon>Pseudomonadota</taxon>
        <taxon>Betaproteobacteria</taxon>
        <taxon>Burkholderiales</taxon>
        <taxon>Burkholderiaceae</taxon>
        <taxon>Burkholderia</taxon>
        <taxon>Burkholderia cepacia complex</taxon>
    </lineage>
</organism>
<accession>A0AB73FY65</accession>
<evidence type="ECO:0000313" key="2">
    <source>
        <dbReference type="Proteomes" id="UP000061665"/>
    </source>
</evidence>
<sequence>MPIWRIAPVIDEPEVSLSRWKILETADGIRHFVGADSRDRTGRVSSEVVTFDPRSLRGETRSGRIYQLIGEPGRSDNADYVWKRWCELNSVTAFVDVTKQLLIGAEDDNSI</sequence>
<evidence type="ECO:0000313" key="1">
    <source>
        <dbReference type="EMBL" id="KVM26272.1"/>
    </source>
</evidence>
<comment type="caution">
    <text evidence="1">The sequence shown here is derived from an EMBL/GenBank/DDBJ whole genome shotgun (WGS) entry which is preliminary data.</text>
</comment>